<proteinExistence type="predicted"/>
<dbReference type="RefSeq" id="WP_212528342.1">
    <property type="nucleotide sequence ID" value="NZ_JAGSOG010000040.1"/>
</dbReference>
<protein>
    <submittedName>
        <fullName evidence="1">Uncharacterized protein</fullName>
    </submittedName>
</protein>
<dbReference type="AlphaFoldDB" id="A0A941EM30"/>
<evidence type="ECO:0000313" key="2">
    <source>
        <dbReference type="Proteomes" id="UP000675781"/>
    </source>
</evidence>
<dbReference type="Proteomes" id="UP000675781">
    <property type="component" value="Unassembled WGS sequence"/>
</dbReference>
<evidence type="ECO:0000313" key="1">
    <source>
        <dbReference type="EMBL" id="MBR7833821.1"/>
    </source>
</evidence>
<comment type="caution">
    <text evidence="1">The sequence shown here is derived from an EMBL/GenBank/DDBJ whole genome shotgun (WGS) entry which is preliminary data.</text>
</comment>
<dbReference type="EMBL" id="JAGSOG010000040">
    <property type="protein sequence ID" value="MBR7833821.1"/>
    <property type="molecule type" value="Genomic_DNA"/>
</dbReference>
<reference evidence="1" key="1">
    <citation type="submission" date="2021-04" db="EMBL/GenBank/DDBJ databases">
        <title>Genome based classification of Actinospica acidithermotolerans sp. nov., an actinobacterium isolated from an Indonesian hot spring.</title>
        <authorList>
            <person name="Kusuma A.B."/>
            <person name="Putra K.E."/>
            <person name="Nafisah S."/>
            <person name="Loh J."/>
            <person name="Nouioui I."/>
            <person name="Goodfellow M."/>
        </authorList>
    </citation>
    <scope>NUCLEOTIDE SEQUENCE</scope>
    <source>
        <strain evidence="1">CSCA 57</strain>
    </source>
</reference>
<keyword evidence="2" id="KW-1185">Reference proteome</keyword>
<sequence length="108" mass="11904">MTDTDSHDAVDPPDDDAAWAEIDPATGQLRCPWCKGTEELDFRFPGDDDRYQKKVALAGAARADPALFEKNQPVEVYCYCCEHECAVPPHCQLAPREQSGSPELDPPA</sequence>
<name>A0A941EM30_9ACTN</name>
<gene>
    <name evidence="1" type="ORF">KDL01_11125</name>
</gene>
<accession>A0A941EM30</accession>
<organism evidence="1 2">
    <name type="scientific">Actinospica durhamensis</name>
    <dbReference type="NCBI Taxonomy" id="1508375"/>
    <lineage>
        <taxon>Bacteria</taxon>
        <taxon>Bacillati</taxon>
        <taxon>Actinomycetota</taxon>
        <taxon>Actinomycetes</taxon>
        <taxon>Catenulisporales</taxon>
        <taxon>Actinospicaceae</taxon>
        <taxon>Actinospica</taxon>
    </lineage>
</organism>